<dbReference type="Proteomes" id="UP000077154">
    <property type="component" value="Unassembled WGS sequence"/>
</dbReference>
<dbReference type="EMBL" id="KV441402">
    <property type="protein sequence ID" value="OAF56737.1"/>
    <property type="molecule type" value="Genomic_DNA"/>
</dbReference>
<dbReference type="OrthoDB" id="3434600at2759"/>
<organism evidence="1">
    <name type="scientific">Pseudogymnoascus destructans</name>
    <dbReference type="NCBI Taxonomy" id="655981"/>
    <lineage>
        <taxon>Eukaryota</taxon>
        <taxon>Fungi</taxon>
        <taxon>Dikarya</taxon>
        <taxon>Ascomycota</taxon>
        <taxon>Pezizomycotina</taxon>
        <taxon>Leotiomycetes</taxon>
        <taxon>Thelebolales</taxon>
        <taxon>Thelebolaceae</taxon>
        <taxon>Pseudogymnoascus</taxon>
    </lineage>
</organism>
<reference evidence="1" key="1">
    <citation type="submission" date="2016-03" db="EMBL/GenBank/DDBJ databases">
        <title>Updated assembly of Pseudogymnoascus destructans, the fungus causing white-nose syndrome of bats.</title>
        <authorList>
            <person name="Palmer J.M."/>
            <person name="Drees K.P."/>
            <person name="Foster J.T."/>
            <person name="Lindner D.L."/>
        </authorList>
    </citation>
    <scope>NUCLEOTIDE SEQUENCE [LARGE SCALE GENOMIC DNA]</scope>
    <source>
        <strain evidence="1">20631-21</strain>
    </source>
</reference>
<accession>A0A177A3Q0</accession>
<dbReference type="VEuPathDB" id="FungiDB:GMDG_06455"/>
<dbReference type="RefSeq" id="XP_024322029.1">
    <property type="nucleotide sequence ID" value="XM_024470646.1"/>
</dbReference>
<protein>
    <submittedName>
        <fullName evidence="1">Uncharacterized protein</fullName>
    </submittedName>
</protein>
<dbReference type="AlphaFoldDB" id="A0A177A3Q0"/>
<gene>
    <name evidence="1" type="ORF">VC83_07067</name>
</gene>
<sequence length="152" mass="17960">MKRRIQREAASRQREIVCQSVSERQQGHAYAVLDRIGCYYVLGIRRERKNPEGKQKEKQLNDDLIEFVQATVRLVMQEHQWPEAYVPASAGVHCFGQKLENILRDAISKDQWHDTIRMVLRFKNVPEYTNAAKESLDRLRSQWYGVEEGRWT</sequence>
<evidence type="ECO:0000313" key="1">
    <source>
        <dbReference type="EMBL" id="OAF56737.1"/>
    </source>
</evidence>
<proteinExistence type="predicted"/>
<name>A0A177A3Q0_9PEZI</name>
<dbReference type="GeneID" id="36290117"/>